<organism evidence="1 2">
    <name type="scientific">Vigna mungo</name>
    <name type="common">Black gram</name>
    <name type="synonym">Phaseolus mungo</name>
    <dbReference type="NCBI Taxonomy" id="3915"/>
    <lineage>
        <taxon>Eukaryota</taxon>
        <taxon>Viridiplantae</taxon>
        <taxon>Streptophyta</taxon>
        <taxon>Embryophyta</taxon>
        <taxon>Tracheophyta</taxon>
        <taxon>Spermatophyta</taxon>
        <taxon>Magnoliopsida</taxon>
        <taxon>eudicotyledons</taxon>
        <taxon>Gunneridae</taxon>
        <taxon>Pentapetalae</taxon>
        <taxon>rosids</taxon>
        <taxon>fabids</taxon>
        <taxon>Fabales</taxon>
        <taxon>Fabaceae</taxon>
        <taxon>Papilionoideae</taxon>
        <taxon>50 kb inversion clade</taxon>
        <taxon>NPAAA clade</taxon>
        <taxon>indigoferoid/millettioid clade</taxon>
        <taxon>Phaseoleae</taxon>
        <taxon>Vigna</taxon>
    </lineage>
</organism>
<sequence>MSLELQQHQTNGKKNQQQCMVEKPEPHYNCYESKQRGEQYHFNIALGYTQSLCIRNNDFILYLHDNGSKNVSSRLRLYPIQVIQQTLYQILNYSPFFTSNTDRWIHLKIQYSKHRLIMSTKNV</sequence>
<gene>
    <name evidence="1" type="ORF">V8G54_020039</name>
</gene>
<dbReference type="EMBL" id="CP144695">
    <property type="protein sequence ID" value="WVZ06693.1"/>
    <property type="molecule type" value="Genomic_DNA"/>
</dbReference>
<evidence type="ECO:0000313" key="1">
    <source>
        <dbReference type="EMBL" id="WVZ06693.1"/>
    </source>
</evidence>
<dbReference type="Proteomes" id="UP001374535">
    <property type="component" value="Chromosome 6"/>
</dbReference>
<proteinExistence type="predicted"/>
<protein>
    <submittedName>
        <fullName evidence="1">Uncharacterized protein</fullName>
    </submittedName>
</protein>
<name>A0AAQ3RVJ1_VIGMU</name>
<keyword evidence="2" id="KW-1185">Reference proteome</keyword>
<reference evidence="1 2" key="1">
    <citation type="journal article" date="2023" name="Life. Sci Alliance">
        <title>Evolutionary insights into 3D genome organization and epigenetic landscape of Vigna mungo.</title>
        <authorList>
            <person name="Junaid A."/>
            <person name="Singh B."/>
            <person name="Bhatia S."/>
        </authorList>
    </citation>
    <scope>NUCLEOTIDE SEQUENCE [LARGE SCALE GENOMIC DNA]</scope>
    <source>
        <strain evidence="1">Urdbean</strain>
    </source>
</reference>
<evidence type="ECO:0000313" key="2">
    <source>
        <dbReference type="Proteomes" id="UP001374535"/>
    </source>
</evidence>
<dbReference type="AlphaFoldDB" id="A0AAQ3RVJ1"/>
<accession>A0AAQ3RVJ1</accession>